<organism evidence="2 3">
    <name type="scientific">Neisseria dentiae</name>
    <dbReference type="NCBI Taxonomy" id="194197"/>
    <lineage>
        <taxon>Bacteria</taxon>
        <taxon>Pseudomonadati</taxon>
        <taxon>Pseudomonadota</taxon>
        <taxon>Betaproteobacteria</taxon>
        <taxon>Neisseriales</taxon>
        <taxon>Neisseriaceae</taxon>
        <taxon>Neisseria</taxon>
    </lineage>
</organism>
<keyword evidence="1" id="KW-1133">Transmembrane helix</keyword>
<evidence type="ECO:0000256" key="1">
    <source>
        <dbReference type="SAM" id="Phobius"/>
    </source>
</evidence>
<feature type="transmembrane region" description="Helical" evidence="1">
    <location>
        <begin position="32"/>
        <end position="49"/>
    </location>
</feature>
<dbReference type="AlphaFoldDB" id="A0A1X3D509"/>
<evidence type="ECO:0000313" key="3">
    <source>
        <dbReference type="Proteomes" id="UP000193118"/>
    </source>
</evidence>
<proteinExistence type="predicted"/>
<feature type="transmembrane region" description="Helical" evidence="1">
    <location>
        <begin position="6"/>
        <end position="25"/>
    </location>
</feature>
<keyword evidence="1" id="KW-0472">Membrane</keyword>
<keyword evidence="1" id="KW-0812">Transmembrane</keyword>
<protein>
    <submittedName>
        <fullName evidence="2">Uncharacterized protein</fullName>
    </submittedName>
</protein>
<dbReference type="STRING" id="194197.BWD09_10105"/>
<sequence length="176" mass="19575">MIWELIATVFAGLGAAGIVLGLRVLFKKLPKWLVPAGAGLGMLLFQIYSEYTWYGHTRSLLPQGTVVVAEIKETAPYKPWSYYKPQILRFVAVDTGKLLAVNDDKNIIQANLYFFERRMSAHTWPVLVDCQKRLQANIRTTRNGIPEPGEWGKTEYTEKIAQAVCGKTVSAGGAVS</sequence>
<dbReference type="Proteomes" id="UP000193118">
    <property type="component" value="Unassembled WGS sequence"/>
</dbReference>
<dbReference type="EMBL" id="MTBO01000032">
    <property type="protein sequence ID" value="OSI14597.1"/>
    <property type="molecule type" value="Genomic_DNA"/>
</dbReference>
<dbReference type="RefSeq" id="WP_085366696.1">
    <property type="nucleotide sequence ID" value="NZ_CAUJPZ010000038.1"/>
</dbReference>
<dbReference type="GeneID" id="94580745"/>
<dbReference type="OrthoDB" id="8601734at2"/>
<keyword evidence="3" id="KW-1185">Reference proteome</keyword>
<accession>A0A1X3D509</accession>
<name>A0A1X3D509_9NEIS</name>
<evidence type="ECO:0000313" key="2">
    <source>
        <dbReference type="EMBL" id="OSI14597.1"/>
    </source>
</evidence>
<gene>
    <name evidence="2" type="ORF">BWD09_10105</name>
</gene>
<reference evidence="3" key="1">
    <citation type="submission" date="2017-01" db="EMBL/GenBank/DDBJ databases">
        <authorList>
            <person name="Wolfgang W.J."/>
            <person name="Cole J."/>
            <person name="Wroblewski D."/>
            <person name="Mcginnis J."/>
            <person name="Musser K.A."/>
        </authorList>
    </citation>
    <scope>NUCLEOTIDE SEQUENCE [LARGE SCALE GENOMIC DNA]</scope>
    <source>
        <strain evidence="3">DSM 19151</strain>
    </source>
</reference>
<comment type="caution">
    <text evidence="2">The sequence shown here is derived from an EMBL/GenBank/DDBJ whole genome shotgun (WGS) entry which is preliminary data.</text>
</comment>